<dbReference type="InterPro" id="IPR009945">
    <property type="entry name" value="ATPase_inh_sub_z"/>
</dbReference>
<dbReference type="Proteomes" id="UP000600449">
    <property type="component" value="Unassembled WGS sequence"/>
</dbReference>
<comment type="caution">
    <text evidence="1">The sequence shown here is derived from an EMBL/GenBank/DDBJ whole genome shotgun (WGS) entry which is preliminary data.</text>
</comment>
<evidence type="ECO:0000313" key="2">
    <source>
        <dbReference type="Proteomes" id="UP000600449"/>
    </source>
</evidence>
<dbReference type="AlphaFoldDB" id="A0A917Q8R9"/>
<dbReference type="Gene3D" id="1.10.790.20">
    <property type="entry name" value="Domain of unknown function DUF1476"/>
    <property type="match status" value="1"/>
</dbReference>
<dbReference type="InterPro" id="IPR038293">
    <property type="entry name" value="ATPase_inh_sub_z_sf"/>
</dbReference>
<organism evidence="1 2">
    <name type="scientific">Salinarimonas ramus</name>
    <dbReference type="NCBI Taxonomy" id="690164"/>
    <lineage>
        <taxon>Bacteria</taxon>
        <taxon>Pseudomonadati</taxon>
        <taxon>Pseudomonadota</taxon>
        <taxon>Alphaproteobacteria</taxon>
        <taxon>Hyphomicrobiales</taxon>
        <taxon>Salinarimonadaceae</taxon>
        <taxon>Salinarimonas</taxon>
    </lineage>
</organism>
<protein>
    <submittedName>
        <fullName evidence="1">Aldolase</fullName>
    </submittedName>
</protein>
<name>A0A917Q8R9_9HYPH</name>
<proteinExistence type="predicted"/>
<sequence length="103" mass="11449">MTTFDDREAAFENKFAHDEALRFKAIARRDRLVGLWAAEILGKTGEDAEAYARSVVSADLKKPGDAEVYEQLRADLPASVSDAEIRKQMLDLLARAVHEVESA</sequence>
<dbReference type="PIRSF" id="PIRSF031780">
    <property type="entry name" value="UCP031780"/>
    <property type="match status" value="1"/>
</dbReference>
<dbReference type="RefSeq" id="WP_188912950.1">
    <property type="nucleotide sequence ID" value="NZ_BMMF01000006.1"/>
</dbReference>
<gene>
    <name evidence="1" type="ORF">GCM10011322_22840</name>
</gene>
<evidence type="ECO:0000313" key="1">
    <source>
        <dbReference type="EMBL" id="GGK35416.1"/>
    </source>
</evidence>
<accession>A0A917Q8R9</accession>
<reference evidence="1 2" key="1">
    <citation type="journal article" date="2014" name="Int. J. Syst. Evol. Microbiol.">
        <title>Complete genome sequence of Corynebacterium casei LMG S-19264T (=DSM 44701T), isolated from a smear-ripened cheese.</title>
        <authorList>
            <consortium name="US DOE Joint Genome Institute (JGI-PGF)"/>
            <person name="Walter F."/>
            <person name="Albersmeier A."/>
            <person name="Kalinowski J."/>
            <person name="Ruckert C."/>
        </authorList>
    </citation>
    <scope>NUCLEOTIDE SEQUENCE [LARGE SCALE GENOMIC DNA]</scope>
    <source>
        <strain evidence="1 2">CGMCC 1.9161</strain>
    </source>
</reference>
<keyword evidence="2" id="KW-1185">Reference proteome</keyword>
<dbReference type="Pfam" id="PF07345">
    <property type="entry name" value="ATPaseInh_sub_z"/>
    <property type="match status" value="1"/>
</dbReference>
<dbReference type="EMBL" id="BMMF01000006">
    <property type="protein sequence ID" value="GGK35416.1"/>
    <property type="molecule type" value="Genomic_DNA"/>
</dbReference>